<evidence type="ECO:0000313" key="1">
    <source>
        <dbReference type="EMBL" id="KAK5949269.1"/>
    </source>
</evidence>
<dbReference type="EMBL" id="JAKLMC020000037">
    <property type="protein sequence ID" value="KAK5949269.1"/>
    <property type="molecule type" value="Genomic_DNA"/>
</dbReference>
<accession>A0AAN8E914</accession>
<sequence length="119" mass="13665">MAQPFDIYRLMVDDDIKDSACVNTLLRDIHSILKEREQLASHVDFDLNQKGAKDQKRWAKLLNYSGPDRDTLVLLAEHAEQWLREPSTFWTWPRPPNLSTLPAPAQIIGCFLETESDSA</sequence>
<gene>
    <name evidence="1" type="ORF">OHC33_009622</name>
</gene>
<dbReference type="Proteomes" id="UP001316803">
    <property type="component" value="Unassembled WGS sequence"/>
</dbReference>
<keyword evidence="2" id="KW-1185">Reference proteome</keyword>
<reference evidence="1 2" key="1">
    <citation type="submission" date="2022-12" db="EMBL/GenBank/DDBJ databases">
        <title>Genomic features and morphological characterization of a novel Knufia sp. strain isolated from spacecraft assembly facility.</title>
        <authorList>
            <person name="Teixeira M."/>
            <person name="Chander A.M."/>
            <person name="Stajich J.E."/>
            <person name="Venkateswaran K."/>
        </authorList>
    </citation>
    <scope>NUCLEOTIDE SEQUENCE [LARGE SCALE GENOMIC DNA]</scope>
    <source>
        <strain evidence="1 2">FJI-L2-BK-P2</strain>
    </source>
</reference>
<dbReference type="AlphaFoldDB" id="A0AAN8E914"/>
<proteinExistence type="predicted"/>
<comment type="caution">
    <text evidence="1">The sequence shown here is derived from an EMBL/GenBank/DDBJ whole genome shotgun (WGS) entry which is preliminary data.</text>
</comment>
<evidence type="ECO:0000313" key="2">
    <source>
        <dbReference type="Proteomes" id="UP001316803"/>
    </source>
</evidence>
<name>A0AAN8E914_9EURO</name>
<protein>
    <submittedName>
        <fullName evidence="1">Uncharacterized protein</fullName>
    </submittedName>
</protein>
<organism evidence="1 2">
    <name type="scientific">Knufia fluminis</name>
    <dbReference type="NCBI Taxonomy" id="191047"/>
    <lineage>
        <taxon>Eukaryota</taxon>
        <taxon>Fungi</taxon>
        <taxon>Dikarya</taxon>
        <taxon>Ascomycota</taxon>
        <taxon>Pezizomycotina</taxon>
        <taxon>Eurotiomycetes</taxon>
        <taxon>Chaetothyriomycetidae</taxon>
        <taxon>Chaetothyriales</taxon>
        <taxon>Trichomeriaceae</taxon>
        <taxon>Knufia</taxon>
    </lineage>
</organism>